<dbReference type="RefSeq" id="WP_200501726.1">
    <property type="nucleotide sequence ID" value="NZ_JAEDAJ010000003.1"/>
</dbReference>
<comment type="caution">
    <text evidence="5">The sequence shown here is derived from an EMBL/GenBank/DDBJ whole genome shotgun (WGS) entry which is preliminary data.</text>
</comment>
<sequence>MSTTERPDSWAITSPRSDRVKRIAALSGRSARRKQGRFRVEGPQAVRSLLQHSAPLVRELYVTADGASAHPDILELADAHAIRPRDVDPSILRAMTRGEEDGAAASMAAPQGVLAVADLPSPSLRAVLDALPDGPVTALVLHGIQDPGNAGTLIRAADASGARVVLATTGTVDLYSPKVVRSATGSLFHLPVIAGIAPEELAPALHGAGISVLATSGYADHDLFATELPARAAWVMGNEAHGLPQEVLDAADLAVRIPLAGDAESLNVAIAATVCLFETLRRR</sequence>
<protein>
    <submittedName>
        <fullName evidence="5">RNA methyltransferase</fullName>
    </submittedName>
</protein>
<dbReference type="EMBL" id="JAEDAJ010000003">
    <property type="protein sequence ID" value="MBK0331053.1"/>
    <property type="molecule type" value="Genomic_DNA"/>
</dbReference>
<dbReference type="InterPro" id="IPR029064">
    <property type="entry name" value="Ribosomal_eL30-like_sf"/>
</dbReference>
<dbReference type="InterPro" id="IPR051259">
    <property type="entry name" value="rRNA_Methyltransferase"/>
</dbReference>
<dbReference type="Gene3D" id="3.40.1280.10">
    <property type="match status" value="1"/>
</dbReference>
<dbReference type="Proteomes" id="UP000612352">
    <property type="component" value="Unassembled WGS sequence"/>
</dbReference>
<keyword evidence="2 5" id="KW-0489">Methyltransferase</keyword>
<name>A0ABS1B8S7_9MICO</name>
<keyword evidence="3" id="KW-0808">Transferase</keyword>
<dbReference type="InterPro" id="IPR053888">
    <property type="entry name" value="MRM3-like_sub_bind"/>
</dbReference>
<dbReference type="SUPFAM" id="SSF55315">
    <property type="entry name" value="L30e-like"/>
    <property type="match status" value="1"/>
</dbReference>
<evidence type="ECO:0000313" key="6">
    <source>
        <dbReference type="Proteomes" id="UP000612352"/>
    </source>
</evidence>
<dbReference type="InterPro" id="IPR029028">
    <property type="entry name" value="Alpha/beta_knot_MTases"/>
</dbReference>
<gene>
    <name evidence="5" type="ORF">I8D64_06510</name>
</gene>
<dbReference type="SUPFAM" id="SSF75217">
    <property type="entry name" value="alpha/beta knot"/>
    <property type="match status" value="1"/>
</dbReference>
<dbReference type="Gene3D" id="3.30.1330.30">
    <property type="match status" value="1"/>
</dbReference>
<accession>A0ABS1B8S7</accession>
<dbReference type="SMART" id="SM00967">
    <property type="entry name" value="SpoU_sub_bind"/>
    <property type="match status" value="1"/>
</dbReference>
<dbReference type="InterPro" id="IPR001537">
    <property type="entry name" value="SpoU_MeTrfase"/>
</dbReference>
<evidence type="ECO:0000256" key="2">
    <source>
        <dbReference type="ARBA" id="ARBA00022603"/>
    </source>
</evidence>
<dbReference type="PANTHER" id="PTHR43191">
    <property type="entry name" value="RRNA METHYLTRANSFERASE 3"/>
    <property type="match status" value="1"/>
</dbReference>
<dbReference type="PANTHER" id="PTHR43191:SF2">
    <property type="entry name" value="RRNA METHYLTRANSFERASE 3, MITOCHONDRIAL"/>
    <property type="match status" value="1"/>
</dbReference>
<keyword evidence="6" id="KW-1185">Reference proteome</keyword>
<proteinExistence type="inferred from homology"/>
<evidence type="ECO:0000256" key="3">
    <source>
        <dbReference type="ARBA" id="ARBA00022679"/>
    </source>
</evidence>
<dbReference type="InterPro" id="IPR013123">
    <property type="entry name" value="SpoU_subst-bd"/>
</dbReference>
<comment type="similarity">
    <text evidence="1">Belongs to the class IV-like SAM-binding methyltransferase superfamily. RNA methyltransferase TrmH family.</text>
</comment>
<evidence type="ECO:0000313" key="5">
    <source>
        <dbReference type="EMBL" id="MBK0331053.1"/>
    </source>
</evidence>
<reference evidence="5 6" key="1">
    <citation type="submission" date="2020-12" db="EMBL/GenBank/DDBJ databases">
        <title>Brachybacterium sp. MASK1Z-5, whole genome shotgun sequence.</title>
        <authorList>
            <person name="Tuo L."/>
        </authorList>
    </citation>
    <scope>NUCLEOTIDE SEQUENCE [LARGE SCALE GENOMIC DNA]</scope>
    <source>
        <strain evidence="5 6">MASK1Z-5</strain>
    </source>
</reference>
<evidence type="ECO:0000259" key="4">
    <source>
        <dbReference type="SMART" id="SM00967"/>
    </source>
</evidence>
<feature type="domain" description="RNA 2-O ribose methyltransferase substrate binding" evidence="4">
    <location>
        <begin position="39"/>
        <end position="123"/>
    </location>
</feature>
<dbReference type="InterPro" id="IPR029026">
    <property type="entry name" value="tRNA_m1G_MTases_N"/>
</dbReference>
<dbReference type="GO" id="GO:0032259">
    <property type="term" value="P:methylation"/>
    <property type="evidence" value="ECO:0007669"/>
    <property type="project" value="UniProtKB-KW"/>
</dbReference>
<dbReference type="Pfam" id="PF00588">
    <property type="entry name" value="SpoU_methylase"/>
    <property type="match status" value="1"/>
</dbReference>
<dbReference type="CDD" id="cd18095">
    <property type="entry name" value="SpoU-like_rRNA-MTase"/>
    <property type="match status" value="1"/>
</dbReference>
<dbReference type="Pfam" id="PF22435">
    <property type="entry name" value="MRM3-like_sub_bind"/>
    <property type="match status" value="1"/>
</dbReference>
<dbReference type="GO" id="GO:0008168">
    <property type="term" value="F:methyltransferase activity"/>
    <property type="evidence" value="ECO:0007669"/>
    <property type="project" value="UniProtKB-KW"/>
</dbReference>
<organism evidence="5 6">
    <name type="scientific">Brachybacterium halotolerans</name>
    <dbReference type="NCBI Taxonomy" id="2795215"/>
    <lineage>
        <taxon>Bacteria</taxon>
        <taxon>Bacillati</taxon>
        <taxon>Actinomycetota</taxon>
        <taxon>Actinomycetes</taxon>
        <taxon>Micrococcales</taxon>
        <taxon>Dermabacteraceae</taxon>
        <taxon>Brachybacterium</taxon>
    </lineage>
</organism>
<evidence type="ECO:0000256" key="1">
    <source>
        <dbReference type="ARBA" id="ARBA00007228"/>
    </source>
</evidence>